<keyword evidence="2" id="KW-1185">Reference proteome</keyword>
<organism evidence="1 2">
    <name type="scientific">Thelephora ganbajun</name>
    <name type="common">Ganba fungus</name>
    <dbReference type="NCBI Taxonomy" id="370292"/>
    <lineage>
        <taxon>Eukaryota</taxon>
        <taxon>Fungi</taxon>
        <taxon>Dikarya</taxon>
        <taxon>Basidiomycota</taxon>
        <taxon>Agaricomycotina</taxon>
        <taxon>Agaricomycetes</taxon>
        <taxon>Thelephorales</taxon>
        <taxon>Thelephoraceae</taxon>
        <taxon>Thelephora</taxon>
    </lineage>
</organism>
<gene>
    <name evidence="1" type="ORF">BDM02DRAFT_3115062</name>
</gene>
<name>A0ACB6ZGM4_THEGA</name>
<reference evidence="1" key="2">
    <citation type="journal article" date="2020" name="Nat. Commun.">
        <title>Large-scale genome sequencing of mycorrhizal fungi provides insights into the early evolution of symbiotic traits.</title>
        <authorList>
            <person name="Miyauchi S."/>
            <person name="Kiss E."/>
            <person name="Kuo A."/>
            <person name="Drula E."/>
            <person name="Kohler A."/>
            <person name="Sanchez-Garcia M."/>
            <person name="Morin E."/>
            <person name="Andreopoulos B."/>
            <person name="Barry K.W."/>
            <person name="Bonito G."/>
            <person name="Buee M."/>
            <person name="Carver A."/>
            <person name="Chen C."/>
            <person name="Cichocki N."/>
            <person name="Clum A."/>
            <person name="Culley D."/>
            <person name="Crous P.W."/>
            <person name="Fauchery L."/>
            <person name="Girlanda M."/>
            <person name="Hayes R.D."/>
            <person name="Keri Z."/>
            <person name="LaButti K."/>
            <person name="Lipzen A."/>
            <person name="Lombard V."/>
            <person name="Magnuson J."/>
            <person name="Maillard F."/>
            <person name="Murat C."/>
            <person name="Nolan M."/>
            <person name="Ohm R.A."/>
            <person name="Pangilinan J."/>
            <person name="Pereira M.F."/>
            <person name="Perotto S."/>
            <person name="Peter M."/>
            <person name="Pfister S."/>
            <person name="Riley R."/>
            <person name="Sitrit Y."/>
            <person name="Stielow J.B."/>
            <person name="Szollosi G."/>
            <person name="Zifcakova L."/>
            <person name="Stursova M."/>
            <person name="Spatafora J.W."/>
            <person name="Tedersoo L."/>
            <person name="Vaario L.M."/>
            <person name="Yamada A."/>
            <person name="Yan M."/>
            <person name="Wang P."/>
            <person name="Xu J."/>
            <person name="Bruns T."/>
            <person name="Baldrian P."/>
            <person name="Vilgalys R."/>
            <person name="Dunand C."/>
            <person name="Henrissat B."/>
            <person name="Grigoriev I.V."/>
            <person name="Hibbett D."/>
            <person name="Nagy L.G."/>
            <person name="Martin F.M."/>
        </authorList>
    </citation>
    <scope>NUCLEOTIDE SEQUENCE</scope>
    <source>
        <strain evidence="1">P2</strain>
    </source>
</reference>
<accession>A0ACB6ZGM4</accession>
<dbReference type="Proteomes" id="UP000886501">
    <property type="component" value="Unassembled WGS sequence"/>
</dbReference>
<dbReference type="EMBL" id="MU118009">
    <property type="protein sequence ID" value="KAF9648724.1"/>
    <property type="molecule type" value="Genomic_DNA"/>
</dbReference>
<proteinExistence type="predicted"/>
<comment type="caution">
    <text evidence="1">The sequence shown here is derived from an EMBL/GenBank/DDBJ whole genome shotgun (WGS) entry which is preliminary data.</text>
</comment>
<evidence type="ECO:0000313" key="2">
    <source>
        <dbReference type="Proteomes" id="UP000886501"/>
    </source>
</evidence>
<evidence type="ECO:0000313" key="1">
    <source>
        <dbReference type="EMBL" id="KAF9648724.1"/>
    </source>
</evidence>
<protein>
    <submittedName>
        <fullName evidence="1">Uncharacterized protein</fullName>
    </submittedName>
</protein>
<reference evidence="1" key="1">
    <citation type="submission" date="2019-10" db="EMBL/GenBank/DDBJ databases">
        <authorList>
            <consortium name="DOE Joint Genome Institute"/>
            <person name="Kuo A."/>
            <person name="Miyauchi S."/>
            <person name="Kiss E."/>
            <person name="Drula E."/>
            <person name="Kohler A."/>
            <person name="Sanchez-Garcia M."/>
            <person name="Andreopoulos B."/>
            <person name="Barry K.W."/>
            <person name="Bonito G."/>
            <person name="Buee M."/>
            <person name="Carver A."/>
            <person name="Chen C."/>
            <person name="Cichocki N."/>
            <person name="Clum A."/>
            <person name="Culley D."/>
            <person name="Crous P.W."/>
            <person name="Fauchery L."/>
            <person name="Girlanda M."/>
            <person name="Hayes R."/>
            <person name="Keri Z."/>
            <person name="Labutti K."/>
            <person name="Lipzen A."/>
            <person name="Lombard V."/>
            <person name="Magnuson J."/>
            <person name="Maillard F."/>
            <person name="Morin E."/>
            <person name="Murat C."/>
            <person name="Nolan M."/>
            <person name="Ohm R."/>
            <person name="Pangilinan J."/>
            <person name="Pereira M."/>
            <person name="Perotto S."/>
            <person name="Peter M."/>
            <person name="Riley R."/>
            <person name="Sitrit Y."/>
            <person name="Stielow B."/>
            <person name="Szollosi G."/>
            <person name="Zifcakova L."/>
            <person name="Stursova M."/>
            <person name="Spatafora J.W."/>
            <person name="Tedersoo L."/>
            <person name="Vaario L.-M."/>
            <person name="Yamada A."/>
            <person name="Yan M."/>
            <person name="Wang P."/>
            <person name="Xu J."/>
            <person name="Bruns T."/>
            <person name="Baldrian P."/>
            <person name="Vilgalys R."/>
            <person name="Henrissat B."/>
            <person name="Grigoriev I.V."/>
            <person name="Hibbett D."/>
            <person name="Nagy L.G."/>
            <person name="Martin F.M."/>
        </authorList>
    </citation>
    <scope>NUCLEOTIDE SEQUENCE</scope>
    <source>
        <strain evidence="1">P2</strain>
    </source>
</reference>
<sequence length="60" mass="6689">MSHDILPAYISICIRLGRTYNIVATSALGPFGYLALMNYLSGYVRNSKEFVIPTTHTTHV</sequence>